<accession>A0A6A4W941</accession>
<comment type="caution">
    <text evidence="1">The sequence shown here is derived from an EMBL/GenBank/DDBJ whole genome shotgun (WGS) entry which is preliminary data.</text>
</comment>
<keyword evidence="2" id="KW-1185">Reference proteome</keyword>
<proteinExistence type="predicted"/>
<sequence length="139" mass="15297">MTHFFQEFFGDNQNAANGLYIILSTLRLRWIPGRSAGAAATCRAAMRLEGSPVTVAQQFADRPLDRRVALVVGSPPRERGFGGFLLQLQVNGQRFDELSLIVADSVGESRSPCDEAGCQHNSTCHQVTWMEVRCQCQPG</sequence>
<evidence type="ECO:0000313" key="2">
    <source>
        <dbReference type="Proteomes" id="UP000440578"/>
    </source>
</evidence>
<protein>
    <submittedName>
        <fullName evidence="1">Uncharacterized protein</fullName>
    </submittedName>
</protein>
<dbReference type="OrthoDB" id="283575at2759"/>
<dbReference type="Proteomes" id="UP000440578">
    <property type="component" value="Unassembled WGS sequence"/>
</dbReference>
<dbReference type="EMBL" id="VIIS01001432">
    <property type="protein sequence ID" value="KAF0298451.1"/>
    <property type="molecule type" value="Genomic_DNA"/>
</dbReference>
<gene>
    <name evidence="1" type="ORF">FJT64_004174</name>
</gene>
<reference evidence="1 2" key="1">
    <citation type="submission" date="2019-07" db="EMBL/GenBank/DDBJ databases">
        <title>Draft genome assembly of a fouling barnacle, Amphibalanus amphitrite (Darwin, 1854): The first reference genome for Thecostraca.</title>
        <authorList>
            <person name="Kim W."/>
        </authorList>
    </citation>
    <scope>NUCLEOTIDE SEQUENCE [LARGE SCALE GENOMIC DNA]</scope>
    <source>
        <strain evidence="1">SNU_AA5</strain>
        <tissue evidence="1">Soma without cirri and trophi</tissue>
    </source>
</reference>
<name>A0A6A4W941_AMPAM</name>
<organism evidence="1 2">
    <name type="scientific">Amphibalanus amphitrite</name>
    <name type="common">Striped barnacle</name>
    <name type="synonym">Balanus amphitrite</name>
    <dbReference type="NCBI Taxonomy" id="1232801"/>
    <lineage>
        <taxon>Eukaryota</taxon>
        <taxon>Metazoa</taxon>
        <taxon>Ecdysozoa</taxon>
        <taxon>Arthropoda</taxon>
        <taxon>Crustacea</taxon>
        <taxon>Multicrustacea</taxon>
        <taxon>Cirripedia</taxon>
        <taxon>Thoracica</taxon>
        <taxon>Thoracicalcarea</taxon>
        <taxon>Balanomorpha</taxon>
        <taxon>Balanoidea</taxon>
        <taxon>Balanidae</taxon>
        <taxon>Amphibalaninae</taxon>
        <taxon>Amphibalanus</taxon>
    </lineage>
</organism>
<evidence type="ECO:0000313" key="1">
    <source>
        <dbReference type="EMBL" id="KAF0298451.1"/>
    </source>
</evidence>
<dbReference type="AlphaFoldDB" id="A0A6A4W941"/>